<keyword evidence="2" id="KW-1185">Reference proteome</keyword>
<dbReference type="GO" id="GO:0008168">
    <property type="term" value="F:methyltransferase activity"/>
    <property type="evidence" value="ECO:0007669"/>
    <property type="project" value="UniProtKB-KW"/>
</dbReference>
<reference evidence="1 2" key="1">
    <citation type="submission" date="2017-02" db="EMBL/GenBank/DDBJ databases">
        <authorList>
            <person name="Peterson S.W."/>
        </authorList>
    </citation>
    <scope>NUCLEOTIDE SEQUENCE [LARGE SCALE GENOMIC DNA]</scope>
    <source>
        <strain evidence="1 2">DSM 22323</strain>
    </source>
</reference>
<dbReference type="RefSeq" id="WP_079666976.1">
    <property type="nucleotide sequence ID" value="NZ_FUYZ01000005.1"/>
</dbReference>
<dbReference type="AlphaFoldDB" id="A0A1T5F2I0"/>
<dbReference type="Proteomes" id="UP000191112">
    <property type="component" value="Unassembled WGS sequence"/>
</dbReference>
<dbReference type="InterPro" id="IPR029063">
    <property type="entry name" value="SAM-dependent_MTases_sf"/>
</dbReference>
<dbReference type="STRING" id="619805.SAMN05660477_01726"/>
<accession>A0A1T5F2I0</accession>
<sequence length="266" mass="30832">MSKLKKLVKATQNIISEPSLLNLVLDENSVREQEHFQKYPNLKTLPLLSFDELLGVPLDVDVDLFVLDGGSLPTDIALLKSLAQNKKNYFEIGTWRGESVWNVAKNIDNCYTLNLSKKEMMDLGWNPKYAELHGVLSKKNPNIKHLESNTKTFDFKSLNQKFDLIFIDGDHSYEMVKHDTEKVFENLMHENTIVVWHDYAYNPEKVRYEVFKAILDALPTEFHQHLYHVQNTMCAVFVKGNFKTKTFESPKTPESLFKITVKQNSF</sequence>
<name>A0A1T5F2I0_9FLAO</name>
<keyword evidence="1" id="KW-0489">Methyltransferase</keyword>
<evidence type="ECO:0000313" key="1">
    <source>
        <dbReference type="EMBL" id="SKB90248.1"/>
    </source>
</evidence>
<dbReference type="Gene3D" id="3.40.50.150">
    <property type="entry name" value="Vaccinia Virus protein VP39"/>
    <property type="match status" value="1"/>
</dbReference>
<proteinExistence type="predicted"/>
<protein>
    <submittedName>
        <fullName evidence="1">Methyltransferase domain-containing protein</fullName>
    </submittedName>
</protein>
<dbReference type="Pfam" id="PF13578">
    <property type="entry name" value="Methyltransf_24"/>
    <property type="match status" value="1"/>
</dbReference>
<organism evidence="1 2">
    <name type="scientific">Soonwooa buanensis</name>
    <dbReference type="NCBI Taxonomy" id="619805"/>
    <lineage>
        <taxon>Bacteria</taxon>
        <taxon>Pseudomonadati</taxon>
        <taxon>Bacteroidota</taxon>
        <taxon>Flavobacteriia</taxon>
        <taxon>Flavobacteriales</taxon>
        <taxon>Weeksellaceae</taxon>
        <taxon>Chryseobacterium group</taxon>
        <taxon>Soonwooa</taxon>
    </lineage>
</organism>
<dbReference type="GO" id="GO:0032259">
    <property type="term" value="P:methylation"/>
    <property type="evidence" value="ECO:0007669"/>
    <property type="project" value="UniProtKB-KW"/>
</dbReference>
<dbReference type="OrthoDB" id="5464618at2"/>
<dbReference type="EMBL" id="FUYZ01000005">
    <property type="protein sequence ID" value="SKB90248.1"/>
    <property type="molecule type" value="Genomic_DNA"/>
</dbReference>
<gene>
    <name evidence="1" type="ORF">SAMN05660477_01726</name>
</gene>
<evidence type="ECO:0000313" key="2">
    <source>
        <dbReference type="Proteomes" id="UP000191112"/>
    </source>
</evidence>
<keyword evidence="1" id="KW-0808">Transferase</keyword>
<dbReference type="SUPFAM" id="SSF53335">
    <property type="entry name" value="S-adenosyl-L-methionine-dependent methyltransferases"/>
    <property type="match status" value="1"/>
</dbReference>